<dbReference type="Proteomes" id="UP001152885">
    <property type="component" value="Unassembled WGS sequence"/>
</dbReference>
<keyword evidence="3" id="KW-1185">Reference proteome</keyword>
<dbReference type="EMBL" id="CANTUO010000005">
    <property type="protein sequence ID" value="CAI5759832.1"/>
    <property type="molecule type" value="Genomic_DNA"/>
</dbReference>
<evidence type="ECO:0000313" key="3">
    <source>
        <dbReference type="Proteomes" id="UP001152885"/>
    </source>
</evidence>
<comment type="caution">
    <text evidence="2">The sequence shown here is derived from an EMBL/GenBank/DDBJ whole genome shotgun (WGS) entry which is preliminary data.</text>
</comment>
<dbReference type="InterPro" id="IPR013087">
    <property type="entry name" value="Znf_C2H2_type"/>
</dbReference>
<evidence type="ECO:0000259" key="1">
    <source>
        <dbReference type="PROSITE" id="PS00028"/>
    </source>
</evidence>
<evidence type="ECO:0000313" key="2">
    <source>
        <dbReference type="EMBL" id="CAI5759832.1"/>
    </source>
</evidence>
<dbReference type="AlphaFoldDB" id="A0A9W4TZ38"/>
<feature type="domain" description="C2H2-type" evidence="1">
    <location>
        <begin position="107"/>
        <end position="128"/>
    </location>
</feature>
<proteinExistence type="predicted"/>
<dbReference type="PROSITE" id="PS00028">
    <property type="entry name" value="ZINC_FINGER_C2H2_1"/>
    <property type="match status" value="1"/>
</dbReference>
<sequence>MINMSNKKQDKQELVLKPNSISRINTFKYEASVSFTSSRSETSSLSGTESSITQNSLVNLLQNDTKKKANNDNDLLEMEKIANKNKDGKYMDFYKILIVNGETKRECLLCRKQFATTKFFNRHYGRQHIKKKK</sequence>
<gene>
    <name evidence="2" type="ORF">CANVERA_P4344</name>
</gene>
<accession>A0A9W4TZ38</accession>
<name>A0A9W4TZ38_9ASCO</name>
<organism evidence="2 3">
    <name type="scientific">Candida verbasci</name>
    <dbReference type="NCBI Taxonomy" id="1227364"/>
    <lineage>
        <taxon>Eukaryota</taxon>
        <taxon>Fungi</taxon>
        <taxon>Dikarya</taxon>
        <taxon>Ascomycota</taxon>
        <taxon>Saccharomycotina</taxon>
        <taxon>Pichiomycetes</taxon>
        <taxon>Debaryomycetaceae</taxon>
        <taxon>Candida/Lodderomyces clade</taxon>
        <taxon>Candida</taxon>
    </lineage>
</organism>
<protein>
    <recommendedName>
        <fullName evidence="1">C2H2-type domain-containing protein</fullName>
    </recommendedName>
</protein>
<reference evidence="2" key="1">
    <citation type="submission" date="2022-12" db="EMBL/GenBank/DDBJ databases">
        <authorList>
            <person name="Brejova B."/>
        </authorList>
    </citation>
    <scope>NUCLEOTIDE SEQUENCE</scope>
</reference>